<dbReference type="RefSeq" id="WP_089359708.1">
    <property type="nucleotide sequence ID" value="NZ_FZOG01000002.1"/>
</dbReference>
<feature type="compositionally biased region" description="Polar residues" evidence="1">
    <location>
        <begin position="196"/>
        <end position="207"/>
    </location>
</feature>
<evidence type="ECO:0000256" key="2">
    <source>
        <dbReference type="SAM" id="SignalP"/>
    </source>
</evidence>
<evidence type="ECO:0000313" key="4">
    <source>
        <dbReference type="EMBL" id="SNS28892.1"/>
    </source>
</evidence>
<dbReference type="AlphaFoldDB" id="A0A239D9T5"/>
<gene>
    <name evidence="4" type="ORF">SAMN05216255_2140</name>
</gene>
<feature type="domain" description="DUF4136" evidence="3">
    <location>
        <begin position="54"/>
        <end position="206"/>
    </location>
</feature>
<dbReference type="InterPro" id="IPR025411">
    <property type="entry name" value="DUF4136"/>
</dbReference>
<dbReference type="EMBL" id="FZOG01000002">
    <property type="protein sequence ID" value="SNS28892.1"/>
    <property type="molecule type" value="Genomic_DNA"/>
</dbReference>
<evidence type="ECO:0000259" key="3">
    <source>
        <dbReference type="Pfam" id="PF13590"/>
    </source>
</evidence>
<evidence type="ECO:0000313" key="5">
    <source>
        <dbReference type="Proteomes" id="UP000242915"/>
    </source>
</evidence>
<organism evidence="4 5">
    <name type="scientific">Pseudomonas segetis</name>
    <dbReference type="NCBI Taxonomy" id="298908"/>
    <lineage>
        <taxon>Bacteria</taxon>
        <taxon>Pseudomonadati</taxon>
        <taxon>Pseudomonadota</taxon>
        <taxon>Gammaproteobacteria</taxon>
        <taxon>Pseudomonadales</taxon>
        <taxon>Pseudomonadaceae</taxon>
        <taxon>Pseudomonas</taxon>
    </lineage>
</organism>
<dbReference type="PROSITE" id="PS51257">
    <property type="entry name" value="PROKAR_LIPOPROTEIN"/>
    <property type="match status" value="1"/>
</dbReference>
<protein>
    <recommendedName>
        <fullName evidence="3">DUF4136 domain-containing protein</fullName>
    </recommendedName>
</protein>
<dbReference type="Pfam" id="PF13590">
    <property type="entry name" value="DUF4136"/>
    <property type="match status" value="1"/>
</dbReference>
<dbReference type="Gene3D" id="3.30.160.670">
    <property type="match status" value="1"/>
</dbReference>
<keyword evidence="2" id="KW-0732">Signal</keyword>
<feature type="signal peptide" evidence="2">
    <location>
        <begin position="1"/>
        <end position="18"/>
    </location>
</feature>
<sequence length="207" mass="22353">MKHAVTLILSLTALLALAGCQSSNPYQASSKPLPPAPVQAAGHVDLSAYPAPPRDYGRYRSWAWANKQLPAGSAWASSEMIGSAVSNSLDRAGLRPVQSGKTADLWVTASVRLETRLRQAYDQGGVYYGTGSGYYDRYDRYGAYGSVPIVRTYQEEVAVVRIDLFDSRDGQPIWSGSATALSGNDESERSKALREATNNALSSYPPN</sequence>
<feature type="region of interest" description="Disordered" evidence="1">
    <location>
        <begin position="171"/>
        <end position="207"/>
    </location>
</feature>
<feature type="compositionally biased region" description="Polar residues" evidence="1">
    <location>
        <begin position="174"/>
        <end position="184"/>
    </location>
</feature>
<proteinExistence type="predicted"/>
<name>A0A239D9T5_9PSED</name>
<evidence type="ECO:0000256" key="1">
    <source>
        <dbReference type="SAM" id="MobiDB-lite"/>
    </source>
</evidence>
<dbReference type="Proteomes" id="UP000242915">
    <property type="component" value="Unassembled WGS sequence"/>
</dbReference>
<reference evidence="5" key="1">
    <citation type="submission" date="2017-06" db="EMBL/GenBank/DDBJ databases">
        <authorList>
            <person name="Varghese N."/>
            <person name="Submissions S."/>
        </authorList>
    </citation>
    <scope>NUCLEOTIDE SEQUENCE [LARGE SCALE GENOMIC DNA]</scope>
    <source>
        <strain evidence="5">CIP 108523</strain>
    </source>
</reference>
<keyword evidence="5" id="KW-1185">Reference proteome</keyword>
<feature type="chain" id="PRO_5012331001" description="DUF4136 domain-containing protein" evidence="2">
    <location>
        <begin position="19"/>
        <end position="207"/>
    </location>
</feature>
<accession>A0A239D9T5</accession>